<protein>
    <submittedName>
        <fullName evidence="1">Uncharacterized protein</fullName>
    </submittedName>
</protein>
<reference evidence="1" key="1">
    <citation type="journal article" date="2014" name="Front. Microbiol.">
        <title>High frequency of phylogenetically diverse reductive dehalogenase-homologous genes in deep subseafloor sedimentary metagenomes.</title>
        <authorList>
            <person name="Kawai M."/>
            <person name="Futagami T."/>
            <person name="Toyoda A."/>
            <person name="Takaki Y."/>
            <person name="Nishi S."/>
            <person name="Hori S."/>
            <person name="Arai W."/>
            <person name="Tsubouchi T."/>
            <person name="Morono Y."/>
            <person name="Uchiyama I."/>
            <person name="Ito T."/>
            <person name="Fujiyama A."/>
            <person name="Inagaki F."/>
            <person name="Takami H."/>
        </authorList>
    </citation>
    <scope>NUCLEOTIDE SEQUENCE</scope>
    <source>
        <strain evidence="1">Expedition CK06-06</strain>
    </source>
</reference>
<accession>X1B9X6</accession>
<evidence type="ECO:0000313" key="1">
    <source>
        <dbReference type="EMBL" id="GAG78062.1"/>
    </source>
</evidence>
<proteinExistence type="predicted"/>
<feature type="non-terminal residue" evidence="1">
    <location>
        <position position="1"/>
    </location>
</feature>
<comment type="caution">
    <text evidence="1">The sequence shown here is derived from an EMBL/GenBank/DDBJ whole genome shotgun (WGS) entry which is preliminary data.</text>
</comment>
<sequence length="59" mass="6829">PEEIQLNINCEKYRDILIKMILPFAKSGIKVDLLPSEQEKVRELFQDNYFASGEKKNGS</sequence>
<organism evidence="1">
    <name type="scientific">marine sediment metagenome</name>
    <dbReference type="NCBI Taxonomy" id="412755"/>
    <lineage>
        <taxon>unclassified sequences</taxon>
        <taxon>metagenomes</taxon>
        <taxon>ecological metagenomes</taxon>
    </lineage>
</organism>
<name>X1B9X6_9ZZZZ</name>
<dbReference type="AlphaFoldDB" id="X1B9X6"/>
<gene>
    <name evidence="1" type="ORF">S01H4_31140</name>
</gene>
<dbReference type="EMBL" id="BART01016146">
    <property type="protein sequence ID" value="GAG78062.1"/>
    <property type="molecule type" value="Genomic_DNA"/>
</dbReference>